<keyword evidence="5" id="KW-1133">Transmembrane helix</keyword>
<dbReference type="Proteomes" id="UP000694413">
    <property type="component" value="Unassembled WGS sequence"/>
</dbReference>
<dbReference type="SMART" id="SM00339">
    <property type="entry name" value="FH"/>
    <property type="match status" value="1"/>
</dbReference>
<dbReference type="InterPro" id="IPR036388">
    <property type="entry name" value="WH-like_DNA-bd_sf"/>
</dbReference>
<dbReference type="PRINTS" id="PR00053">
    <property type="entry name" value="FORKHEAD"/>
</dbReference>
<name>A0A8D2M977_ZONAL</name>
<dbReference type="GO" id="GO:1990837">
    <property type="term" value="F:sequence-specific double-stranded DNA binding"/>
    <property type="evidence" value="ECO:0007669"/>
    <property type="project" value="TreeGrafter"/>
</dbReference>
<reference evidence="7" key="2">
    <citation type="submission" date="2025-09" db="UniProtKB">
        <authorList>
            <consortium name="Ensembl"/>
        </authorList>
    </citation>
    <scope>IDENTIFICATION</scope>
</reference>
<dbReference type="InterPro" id="IPR036390">
    <property type="entry name" value="WH_DNA-bd_sf"/>
</dbReference>
<dbReference type="InterPro" id="IPR047208">
    <property type="entry name" value="FOXG1"/>
</dbReference>
<comment type="subcellular location">
    <subcellularLocation>
        <location evidence="1 4">Nucleus</location>
    </subcellularLocation>
</comment>
<keyword evidence="5" id="KW-0472">Membrane</keyword>
<dbReference type="PROSITE" id="PS00658">
    <property type="entry name" value="FORK_HEAD_2"/>
    <property type="match status" value="1"/>
</dbReference>
<keyword evidence="8" id="KW-1185">Reference proteome</keyword>
<dbReference type="GO" id="GO:0006357">
    <property type="term" value="P:regulation of transcription by RNA polymerase II"/>
    <property type="evidence" value="ECO:0007669"/>
    <property type="project" value="TreeGrafter"/>
</dbReference>
<evidence type="ECO:0000313" key="8">
    <source>
        <dbReference type="Proteomes" id="UP000694413"/>
    </source>
</evidence>
<keyword evidence="5" id="KW-0812">Transmembrane</keyword>
<keyword evidence="2 4" id="KW-0238">DNA-binding</keyword>
<keyword evidence="4" id="KW-0539">Nucleus</keyword>
<dbReference type="GO" id="GO:0003700">
    <property type="term" value="F:DNA-binding transcription factor activity"/>
    <property type="evidence" value="ECO:0007669"/>
    <property type="project" value="InterPro"/>
</dbReference>
<organism evidence="7 8">
    <name type="scientific">Zonotrichia albicollis</name>
    <name type="common">White-throated sparrow</name>
    <name type="synonym">Fringilla albicollis</name>
    <dbReference type="NCBI Taxonomy" id="44394"/>
    <lineage>
        <taxon>Eukaryota</taxon>
        <taxon>Metazoa</taxon>
        <taxon>Chordata</taxon>
        <taxon>Craniata</taxon>
        <taxon>Vertebrata</taxon>
        <taxon>Euteleostomi</taxon>
        <taxon>Archelosauria</taxon>
        <taxon>Archosauria</taxon>
        <taxon>Dinosauria</taxon>
        <taxon>Saurischia</taxon>
        <taxon>Theropoda</taxon>
        <taxon>Coelurosauria</taxon>
        <taxon>Aves</taxon>
        <taxon>Neognathae</taxon>
        <taxon>Neoaves</taxon>
        <taxon>Telluraves</taxon>
        <taxon>Australaves</taxon>
        <taxon>Passeriformes</taxon>
        <taxon>Passerellidae</taxon>
        <taxon>Zonotrichia</taxon>
    </lineage>
</organism>
<feature type="DNA-binding region" description="Fork-head" evidence="4">
    <location>
        <begin position="26"/>
        <end position="120"/>
    </location>
</feature>
<dbReference type="Pfam" id="PF00250">
    <property type="entry name" value="Forkhead"/>
    <property type="match status" value="1"/>
</dbReference>
<evidence type="ECO:0000256" key="4">
    <source>
        <dbReference type="PROSITE-ProRule" id="PRU00089"/>
    </source>
</evidence>
<dbReference type="Ensembl" id="ENSZALT00000007684.1">
    <property type="protein sequence ID" value="ENSZALP00000005177.1"/>
    <property type="gene ID" value="ENSZALG00000004805.1"/>
</dbReference>
<reference evidence="7" key="1">
    <citation type="submission" date="2025-08" db="UniProtKB">
        <authorList>
            <consortium name="Ensembl"/>
        </authorList>
    </citation>
    <scope>IDENTIFICATION</scope>
</reference>
<proteinExistence type="predicted"/>
<evidence type="ECO:0000259" key="6">
    <source>
        <dbReference type="PROSITE" id="PS50039"/>
    </source>
</evidence>
<sequence>KEPESTEPLYPCEGGLKAEKNGKYEKPPFSYNALIMMAIRQSPEKRLTLNGIYEFIMKNFPYYRENKQGWQNSIRHNLSLNKCFVKVPRHYDDPGKGNYWMLDPSSDDVFIGGTTGKLRRRSTTSRAKLAFKRGKVVTDCVRAAKAPNMSLPLPAPQTEKPFCSLRLIFAQARSALNSRCWFVCFSFCCCFIVGGVGVFFGGDGFFVVWLVFFF</sequence>
<feature type="transmembrane region" description="Helical" evidence="5">
    <location>
        <begin position="180"/>
        <end position="212"/>
    </location>
</feature>
<evidence type="ECO:0000256" key="5">
    <source>
        <dbReference type="SAM" id="Phobius"/>
    </source>
</evidence>
<evidence type="ECO:0000256" key="3">
    <source>
        <dbReference type="ARBA" id="ARBA00034868"/>
    </source>
</evidence>
<accession>A0A8D2M977</accession>
<dbReference type="GO" id="GO:0005634">
    <property type="term" value="C:nucleus"/>
    <property type="evidence" value="ECO:0007669"/>
    <property type="project" value="UniProtKB-SubCell"/>
</dbReference>
<evidence type="ECO:0000313" key="7">
    <source>
        <dbReference type="Ensembl" id="ENSZALP00000005177.1"/>
    </source>
</evidence>
<dbReference type="PANTHER" id="PTHR46617">
    <property type="entry name" value="FORKHEAD BOX PROTEIN G1"/>
    <property type="match status" value="1"/>
</dbReference>
<dbReference type="SUPFAM" id="SSF46785">
    <property type="entry name" value="Winged helix' DNA-binding domain"/>
    <property type="match status" value="1"/>
</dbReference>
<protein>
    <recommendedName>
        <fullName evidence="3">Forkhead box protein G1</fullName>
    </recommendedName>
</protein>
<dbReference type="AlphaFoldDB" id="A0A8D2M977"/>
<dbReference type="InterPro" id="IPR030456">
    <property type="entry name" value="TF_fork_head_CS_2"/>
</dbReference>
<dbReference type="PROSITE" id="PS50039">
    <property type="entry name" value="FORK_HEAD_3"/>
    <property type="match status" value="1"/>
</dbReference>
<dbReference type="PROSITE" id="PS00657">
    <property type="entry name" value="FORK_HEAD_1"/>
    <property type="match status" value="1"/>
</dbReference>
<dbReference type="InterPro" id="IPR001766">
    <property type="entry name" value="Fork_head_dom"/>
</dbReference>
<feature type="domain" description="Fork-head" evidence="6">
    <location>
        <begin position="26"/>
        <end position="120"/>
    </location>
</feature>
<evidence type="ECO:0000256" key="1">
    <source>
        <dbReference type="ARBA" id="ARBA00004123"/>
    </source>
</evidence>
<dbReference type="PANTHER" id="PTHR46617:SF3">
    <property type="entry name" value="FORKHEAD BOX PROTEIN G1"/>
    <property type="match status" value="1"/>
</dbReference>
<evidence type="ECO:0000256" key="2">
    <source>
        <dbReference type="ARBA" id="ARBA00023125"/>
    </source>
</evidence>
<dbReference type="FunFam" id="1.10.10.10:FF:000135">
    <property type="entry name" value="forkhead box protein G1"/>
    <property type="match status" value="1"/>
</dbReference>
<dbReference type="InterPro" id="IPR018122">
    <property type="entry name" value="TF_fork_head_CS_1"/>
</dbReference>
<dbReference type="Gene3D" id="1.10.10.10">
    <property type="entry name" value="Winged helix-like DNA-binding domain superfamily/Winged helix DNA-binding domain"/>
    <property type="match status" value="1"/>
</dbReference>
<dbReference type="CDD" id="cd20021">
    <property type="entry name" value="FH_FOXG"/>
    <property type="match status" value="1"/>
</dbReference>